<dbReference type="EMBL" id="CP071249">
    <property type="protein sequence ID" value="UUF06892.1"/>
    <property type="molecule type" value="Genomic_DNA"/>
</dbReference>
<sequence length="124" mass="14397">MSHNNCILTLLDLKDKNITFSENWMKDVQINGIRSKVISGILSFQPTHCYNCGHLFDSQIIKHGFKTSRIKMMKLSGFDTYLDLKKQRYKLICTLCQGQRKKTKQLEADFCILQESAYLNSIDI</sequence>
<keyword evidence="3" id="KW-1185">Reference proteome</keyword>
<proteinExistence type="predicted"/>
<dbReference type="InterPro" id="IPR029261">
    <property type="entry name" value="Transposase_Znf"/>
</dbReference>
<organism evidence="2 3">
    <name type="scientific">Turicibacter bilis</name>
    <dbReference type="NCBI Taxonomy" id="2735723"/>
    <lineage>
        <taxon>Bacteria</taxon>
        <taxon>Bacillati</taxon>
        <taxon>Bacillota</taxon>
        <taxon>Erysipelotrichia</taxon>
        <taxon>Erysipelotrichales</taxon>
        <taxon>Turicibacteraceae</taxon>
        <taxon>Turicibacter</taxon>
    </lineage>
</organism>
<dbReference type="RefSeq" id="WP_256637934.1">
    <property type="nucleotide sequence ID" value="NZ_CP071249.1"/>
</dbReference>
<feature type="domain" description="Transposase IS204/IS1001/IS1096/IS1165 zinc-finger" evidence="1">
    <location>
        <begin position="45"/>
        <end position="90"/>
    </location>
</feature>
<evidence type="ECO:0000259" key="1">
    <source>
        <dbReference type="Pfam" id="PF14690"/>
    </source>
</evidence>
<evidence type="ECO:0000313" key="2">
    <source>
        <dbReference type="EMBL" id="UUF06892.1"/>
    </source>
</evidence>
<accession>A0ABY5JMW1</accession>
<protein>
    <submittedName>
        <fullName evidence="2">Transposase</fullName>
    </submittedName>
</protein>
<evidence type="ECO:0000313" key="3">
    <source>
        <dbReference type="Proteomes" id="UP001058016"/>
    </source>
</evidence>
<dbReference type="Proteomes" id="UP001058016">
    <property type="component" value="Chromosome"/>
</dbReference>
<name>A0ABY5JMW1_9FIRM</name>
<reference evidence="2 3" key="1">
    <citation type="submission" date="2021-03" db="EMBL/GenBank/DDBJ databases">
        <title>Comparative Genomics and Metabolomics in the genus Turicibacter.</title>
        <authorList>
            <person name="Maki J."/>
            <person name="Looft T."/>
        </authorList>
    </citation>
    <scope>NUCLEOTIDE SEQUENCE [LARGE SCALE GENOMIC DNA]</scope>
    <source>
        <strain evidence="2 3">MMM721</strain>
    </source>
</reference>
<gene>
    <name evidence="2" type="ORF">J0J69_04765</name>
</gene>
<dbReference type="Pfam" id="PF14690">
    <property type="entry name" value="Zn_ribbon_ISL3"/>
    <property type="match status" value="1"/>
</dbReference>